<keyword evidence="2 7" id="KW-0698">rRNA processing</keyword>
<dbReference type="Proteomes" id="UP001524944">
    <property type="component" value="Unassembled WGS sequence"/>
</dbReference>
<dbReference type="Pfam" id="PF02590">
    <property type="entry name" value="SPOUT_MTase"/>
    <property type="match status" value="1"/>
</dbReference>
<dbReference type="Gene3D" id="3.40.1280.10">
    <property type="match status" value="1"/>
</dbReference>
<evidence type="ECO:0000313" key="9">
    <source>
        <dbReference type="Proteomes" id="UP001524944"/>
    </source>
</evidence>
<keyword evidence="3 7" id="KW-0489">Methyltransferase</keyword>
<dbReference type="EC" id="2.1.1.177" evidence="7"/>
<comment type="catalytic activity">
    <reaction evidence="7">
        <text>pseudouridine(1915) in 23S rRNA + S-adenosyl-L-methionine = N(3)-methylpseudouridine(1915) in 23S rRNA + S-adenosyl-L-homocysteine + H(+)</text>
        <dbReference type="Rhea" id="RHEA:42752"/>
        <dbReference type="Rhea" id="RHEA-COMP:10221"/>
        <dbReference type="Rhea" id="RHEA-COMP:10222"/>
        <dbReference type="ChEBI" id="CHEBI:15378"/>
        <dbReference type="ChEBI" id="CHEBI:57856"/>
        <dbReference type="ChEBI" id="CHEBI:59789"/>
        <dbReference type="ChEBI" id="CHEBI:65314"/>
        <dbReference type="ChEBI" id="CHEBI:74486"/>
        <dbReference type="EC" id="2.1.1.177"/>
    </reaction>
</comment>
<sequence>MHIKIIAVGKLKEKYLKEGIHEYLKRLTPHAKVEIIEVSDEKTLENASETEIKLIKDKEGERISRHLKEGIYLIALDVRGKNLSSEELAAKIHNLGVQGKSDLTFLIGGSVGLADFLLEQADFRLSFGRMIYPHQLMRLILLEQLYRCFKINAGHPYHK</sequence>
<dbReference type="NCBIfam" id="NF000985">
    <property type="entry name" value="PRK00103.1-3"/>
    <property type="match status" value="1"/>
</dbReference>
<dbReference type="PANTHER" id="PTHR33603">
    <property type="entry name" value="METHYLTRANSFERASE"/>
    <property type="match status" value="1"/>
</dbReference>
<reference evidence="8 9" key="1">
    <citation type="submission" date="2022-08" db="EMBL/GenBank/DDBJ databases">
        <title>Proteogenomics of the novel Dehalobacterium formicoaceticum strain EZ94 highlights a key role of methyltransferases during anaerobic dichloromethane degradation.</title>
        <authorList>
            <person name="Wasmund K."/>
        </authorList>
    </citation>
    <scope>NUCLEOTIDE SEQUENCE [LARGE SCALE GENOMIC DNA]</scope>
    <source>
        <strain evidence="8 9">EZ94</strain>
    </source>
</reference>
<evidence type="ECO:0000256" key="7">
    <source>
        <dbReference type="HAMAP-Rule" id="MF_00658"/>
    </source>
</evidence>
<dbReference type="InterPro" id="IPR029026">
    <property type="entry name" value="tRNA_m1G_MTases_N"/>
</dbReference>
<evidence type="ECO:0000256" key="5">
    <source>
        <dbReference type="ARBA" id="ARBA00022691"/>
    </source>
</evidence>
<organism evidence="8 9">
    <name type="scientific">Dehalobacterium formicoaceticum</name>
    <dbReference type="NCBI Taxonomy" id="51515"/>
    <lineage>
        <taxon>Bacteria</taxon>
        <taxon>Bacillati</taxon>
        <taxon>Bacillota</taxon>
        <taxon>Clostridia</taxon>
        <taxon>Eubacteriales</taxon>
        <taxon>Peptococcaceae</taxon>
        <taxon>Dehalobacterium</taxon>
    </lineage>
</organism>
<comment type="caution">
    <text evidence="8">The sequence shown here is derived from an EMBL/GenBank/DDBJ whole genome shotgun (WGS) entry which is preliminary data.</text>
</comment>
<dbReference type="GO" id="GO:0032259">
    <property type="term" value="P:methylation"/>
    <property type="evidence" value="ECO:0007669"/>
    <property type="project" value="UniProtKB-KW"/>
</dbReference>
<proteinExistence type="inferred from homology"/>
<evidence type="ECO:0000313" key="8">
    <source>
        <dbReference type="EMBL" id="MCR6545492.1"/>
    </source>
</evidence>
<comment type="subcellular location">
    <subcellularLocation>
        <location evidence="7">Cytoplasm</location>
    </subcellularLocation>
</comment>
<comment type="similarity">
    <text evidence="6 7">Belongs to the RNA methyltransferase RlmH family.</text>
</comment>
<evidence type="ECO:0000256" key="3">
    <source>
        <dbReference type="ARBA" id="ARBA00022603"/>
    </source>
</evidence>
<gene>
    <name evidence="7 8" type="primary">rlmH</name>
    <name evidence="8" type="ORF">NVS47_08170</name>
</gene>
<feature type="binding site" evidence="7">
    <location>
        <position position="76"/>
    </location>
    <ligand>
        <name>S-adenosyl-L-methionine</name>
        <dbReference type="ChEBI" id="CHEBI:59789"/>
    </ligand>
</feature>
<keyword evidence="1 7" id="KW-0963">Cytoplasm</keyword>
<comment type="subunit">
    <text evidence="7">Homodimer.</text>
</comment>
<dbReference type="HAMAP" id="MF_00658">
    <property type="entry name" value="23SrRNA_methyltr_H"/>
    <property type="match status" value="1"/>
</dbReference>
<evidence type="ECO:0000256" key="6">
    <source>
        <dbReference type="ARBA" id="ARBA00038303"/>
    </source>
</evidence>
<dbReference type="InterPro" id="IPR003742">
    <property type="entry name" value="RlmH-like"/>
</dbReference>
<dbReference type="EMBL" id="JANPWE010000003">
    <property type="protein sequence ID" value="MCR6545492.1"/>
    <property type="molecule type" value="Genomic_DNA"/>
</dbReference>
<keyword evidence="4 7" id="KW-0808">Transferase</keyword>
<accession>A0ABT1Y3P4</accession>
<dbReference type="CDD" id="cd18081">
    <property type="entry name" value="RlmH-like"/>
    <property type="match status" value="1"/>
</dbReference>
<dbReference type="GO" id="GO:0008168">
    <property type="term" value="F:methyltransferase activity"/>
    <property type="evidence" value="ECO:0007669"/>
    <property type="project" value="UniProtKB-KW"/>
</dbReference>
<protein>
    <recommendedName>
        <fullName evidence="7">Ribosomal RNA large subunit methyltransferase H</fullName>
        <ecNumber evidence="7">2.1.1.177</ecNumber>
    </recommendedName>
    <alternativeName>
        <fullName evidence="7">23S rRNA (pseudouridine1915-N3)-methyltransferase</fullName>
    </alternativeName>
    <alternativeName>
        <fullName evidence="7">23S rRNA m3Psi1915 methyltransferase</fullName>
    </alternativeName>
    <alternativeName>
        <fullName evidence="7">rRNA (pseudouridine-N3-)-methyltransferase RlmH</fullName>
    </alternativeName>
</protein>
<name>A0ABT1Y3P4_9FIRM</name>
<feature type="binding site" evidence="7">
    <location>
        <begin position="127"/>
        <end position="132"/>
    </location>
    <ligand>
        <name>S-adenosyl-L-methionine</name>
        <dbReference type="ChEBI" id="CHEBI:59789"/>
    </ligand>
</feature>
<feature type="binding site" evidence="7">
    <location>
        <position position="108"/>
    </location>
    <ligand>
        <name>S-adenosyl-L-methionine</name>
        <dbReference type="ChEBI" id="CHEBI:59789"/>
    </ligand>
</feature>
<evidence type="ECO:0000256" key="2">
    <source>
        <dbReference type="ARBA" id="ARBA00022552"/>
    </source>
</evidence>
<evidence type="ECO:0000256" key="1">
    <source>
        <dbReference type="ARBA" id="ARBA00022490"/>
    </source>
</evidence>
<dbReference type="SUPFAM" id="SSF75217">
    <property type="entry name" value="alpha/beta knot"/>
    <property type="match status" value="1"/>
</dbReference>
<dbReference type="InterPro" id="IPR029028">
    <property type="entry name" value="Alpha/beta_knot_MTases"/>
</dbReference>
<evidence type="ECO:0000256" key="4">
    <source>
        <dbReference type="ARBA" id="ARBA00022679"/>
    </source>
</evidence>
<dbReference type="NCBIfam" id="TIGR00246">
    <property type="entry name" value="tRNA_RlmH_YbeA"/>
    <property type="match status" value="1"/>
</dbReference>
<comment type="function">
    <text evidence="7">Specifically methylates the pseudouridine at position 1915 (m3Psi1915) in 23S rRNA.</text>
</comment>
<dbReference type="PANTHER" id="PTHR33603:SF1">
    <property type="entry name" value="RIBOSOMAL RNA LARGE SUBUNIT METHYLTRANSFERASE H"/>
    <property type="match status" value="1"/>
</dbReference>
<keyword evidence="5 7" id="KW-0949">S-adenosyl-L-methionine</keyword>
<dbReference type="RefSeq" id="WP_089609237.1">
    <property type="nucleotide sequence ID" value="NZ_CP022121.1"/>
</dbReference>
<dbReference type="PIRSF" id="PIRSF004505">
    <property type="entry name" value="MT_bac"/>
    <property type="match status" value="1"/>
</dbReference>
<keyword evidence="9" id="KW-1185">Reference proteome</keyword>